<dbReference type="Gene3D" id="6.10.250.550">
    <property type="match status" value="1"/>
</dbReference>
<feature type="coiled-coil region" evidence="15">
    <location>
        <begin position="734"/>
        <end position="761"/>
    </location>
</feature>
<feature type="binding site" evidence="14">
    <location>
        <position position="566"/>
    </location>
    <ligand>
        <name>Zn(2+)</name>
        <dbReference type="ChEBI" id="CHEBI:29105"/>
    </ligand>
</feature>
<keyword evidence="10 14" id="KW-0648">Protein biosynthesis</keyword>
<keyword evidence="7 14" id="KW-0862">Zinc</keyword>
<feature type="binding site" evidence="14">
    <location>
        <position position="570"/>
    </location>
    <ligand>
        <name>Zn(2+)</name>
        <dbReference type="ChEBI" id="CHEBI:29105"/>
    </ligand>
</feature>
<dbReference type="AlphaFoldDB" id="A0A6I0FDK1"/>
<evidence type="ECO:0000313" key="18">
    <source>
        <dbReference type="Proteomes" id="UP000432715"/>
    </source>
</evidence>
<sequence length="878" mass="98497">MKKLGVNEIRSLFLDFFKEKDHLIVSSYPLVPENDKSLLLINAGMAPLKPYFAGLEEPPNKRMATCQKCIRTGDIENVGKTARHATFFEMLGNFSFGDYFKTESILWGWEFATEYLKMPIDKLWASVYHEDDEAYDIWNKKVGLPPEKIVRLGKEDNFWEIGLGPCGPCSEIYYDRGEKYGCDSADCKPGCECDRYIEFWNHVFTQFDKDEAGNYNLLPNPNIDTGMGLERVACIMQDVDSIYDIDTMSYILKKVCEELGIKYKENVKNDISICIITDHIRSISFLISDGVIPSNEGRGYVLRRLLRRAARHGKLLGKNDLFLYKLVDAVIDMFGDAYEELKEKKSYIKKVIEVEEERFQETINQGLEILNGYILDMEKSDEINLSGEKAFKLYDTFGFPLELTKEILQEKGMDLKEDSFQEEMAKQRSRARSARTDVDTKGWKEDVLASINKDLQSNFIGYEETETKTTVIAIIKDNKLVEEATSEEEVIVILEDTPFYGEGGGQVGDCGELINDSFTGLVATAKKAANDTVLHYVKVTDGALKNGEVVRARVSKEQRHNTARNHTATHLLHRALKSLIGDHIQQAGSLVTPDRLRFDFTHFEPLKTEELKAIEKEINDRIMEALKVKVFQDTLQEAKKQGAEALFGEKYGDLVRVVKTGDYSTELCGGTHVNNTSEIGLFVLISEGGIAAGVRRIEAITGKEAYKYFKEQQNTLNTVSELIKAQQGQVLNRIEALVNDLREKDREISKLKDQLANSSIDEILSNSIVINDKTIFINNVGDASMDDLRKLTDSLKERLESGVIILSAVKDGKVSFVASVTKDLISKGIKAGNLVKEAAKITGGGGGGRPDMAQAGGKDTSKVNEALATVKKLLQELL</sequence>
<dbReference type="CDD" id="cd00673">
    <property type="entry name" value="AlaRS_core"/>
    <property type="match status" value="1"/>
</dbReference>
<dbReference type="Proteomes" id="UP000432715">
    <property type="component" value="Unassembled WGS sequence"/>
</dbReference>
<keyword evidence="8 14" id="KW-0067">ATP-binding</keyword>
<evidence type="ECO:0000256" key="3">
    <source>
        <dbReference type="ARBA" id="ARBA00022555"/>
    </source>
</evidence>
<evidence type="ECO:0000256" key="11">
    <source>
        <dbReference type="ARBA" id="ARBA00023146"/>
    </source>
</evidence>
<evidence type="ECO:0000256" key="8">
    <source>
        <dbReference type="ARBA" id="ARBA00022840"/>
    </source>
</evidence>
<dbReference type="GO" id="GO:0005524">
    <property type="term" value="F:ATP binding"/>
    <property type="evidence" value="ECO:0007669"/>
    <property type="project" value="UniProtKB-UniRule"/>
</dbReference>
<dbReference type="GO" id="GO:0140096">
    <property type="term" value="F:catalytic activity, acting on a protein"/>
    <property type="evidence" value="ECO:0007669"/>
    <property type="project" value="UniProtKB-ARBA"/>
</dbReference>
<dbReference type="Gene3D" id="3.30.54.20">
    <property type="match status" value="1"/>
</dbReference>
<feature type="binding site" evidence="14">
    <location>
        <position position="672"/>
    </location>
    <ligand>
        <name>Zn(2+)</name>
        <dbReference type="ChEBI" id="CHEBI:29105"/>
    </ligand>
</feature>
<evidence type="ECO:0000256" key="2">
    <source>
        <dbReference type="ARBA" id="ARBA00008226"/>
    </source>
</evidence>
<dbReference type="Pfam" id="PF02272">
    <property type="entry name" value="DHHA1"/>
    <property type="match status" value="1"/>
</dbReference>
<dbReference type="InterPro" id="IPR018162">
    <property type="entry name" value="Ala-tRNA-ligase_IIc_anticod-bd"/>
</dbReference>
<dbReference type="InterPro" id="IPR012947">
    <property type="entry name" value="tRNA_SAD"/>
</dbReference>
<dbReference type="FunFam" id="3.30.930.10:FF:000004">
    <property type="entry name" value="Alanine--tRNA ligase"/>
    <property type="match status" value="1"/>
</dbReference>
<dbReference type="InterPro" id="IPR003156">
    <property type="entry name" value="DHHA1_dom"/>
</dbReference>
<dbReference type="PROSITE" id="PS50860">
    <property type="entry name" value="AA_TRNA_LIGASE_II_ALA"/>
    <property type="match status" value="1"/>
</dbReference>
<gene>
    <name evidence="14 17" type="primary">alaS</name>
    <name evidence="17" type="ORF">F8154_03330</name>
</gene>
<evidence type="ECO:0000256" key="9">
    <source>
        <dbReference type="ARBA" id="ARBA00022884"/>
    </source>
</evidence>
<comment type="domain">
    <text evidence="14">Consists of three domains; the N-terminal catalytic domain, the editing domain and the C-terminal C-Ala domain. The editing domain removes incorrectly charged amino acids, while the C-Ala domain, along with tRNA(Ala), serves as a bridge to cooperatively bring together the editing and aminoacylation centers thus stimulating deacylation of misacylated tRNAs.</text>
</comment>
<keyword evidence="6 14" id="KW-0547">Nucleotide-binding</keyword>
<dbReference type="FunFam" id="2.40.30.130:FF:000001">
    <property type="entry name" value="Alanine--tRNA ligase"/>
    <property type="match status" value="1"/>
</dbReference>
<dbReference type="GO" id="GO:0016740">
    <property type="term" value="F:transferase activity"/>
    <property type="evidence" value="ECO:0007669"/>
    <property type="project" value="UniProtKB-ARBA"/>
</dbReference>
<name>A0A6I0FDK1_9FIRM</name>
<dbReference type="GO" id="GO:0008270">
    <property type="term" value="F:zinc ion binding"/>
    <property type="evidence" value="ECO:0007669"/>
    <property type="project" value="UniProtKB-UniRule"/>
</dbReference>
<dbReference type="GO" id="GO:0002161">
    <property type="term" value="F:aminoacyl-tRNA deacylase activity"/>
    <property type="evidence" value="ECO:0007669"/>
    <property type="project" value="TreeGrafter"/>
</dbReference>
<dbReference type="HAMAP" id="MF_00036_B">
    <property type="entry name" value="Ala_tRNA_synth_B"/>
    <property type="match status" value="1"/>
</dbReference>
<dbReference type="Gene3D" id="3.30.930.10">
    <property type="entry name" value="Bira Bifunctional Protein, Domain 2"/>
    <property type="match status" value="1"/>
</dbReference>
<accession>A0A6I0FDK1</accession>
<dbReference type="FunFam" id="3.30.54.20:FF:000001">
    <property type="entry name" value="Alanine--tRNA ligase"/>
    <property type="match status" value="1"/>
</dbReference>
<comment type="caution">
    <text evidence="17">The sequence shown here is derived from an EMBL/GenBank/DDBJ whole genome shotgun (WGS) entry which is preliminary data.</text>
</comment>
<dbReference type="Pfam" id="PF07973">
    <property type="entry name" value="tRNA_SAD"/>
    <property type="match status" value="1"/>
</dbReference>
<dbReference type="SUPFAM" id="SSF55681">
    <property type="entry name" value="Class II aaRS and biotin synthetases"/>
    <property type="match status" value="1"/>
</dbReference>
<evidence type="ECO:0000256" key="1">
    <source>
        <dbReference type="ARBA" id="ARBA00004496"/>
    </source>
</evidence>
<dbReference type="FunFam" id="3.10.310.40:FF:000001">
    <property type="entry name" value="Alanine--tRNA ligase"/>
    <property type="match status" value="1"/>
</dbReference>
<dbReference type="PANTHER" id="PTHR11777">
    <property type="entry name" value="ALANYL-TRNA SYNTHETASE"/>
    <property type="match status" value="1"/>
</dbReference>
<dbReference type="InterPro" id="IPR018165">
    <property type="entry name" value="Ala-tRNA-synth_IIc_core"/>
</dbReference>
<dbReference type="InterPro" id="IPR009000">
    <property type="entry name" value="Transl_B-barrel_sf"/>
</dbReference>
<proteinExistence type="inferred from homology"/>
<evidence type="ECO:0000256" key="14">
    <source>
        <dbReference type="HAMAP-Rule" id="MF_00036"/>
    </source>
</evidence>
<dbReference type="InterPro" id="IPR045864">
    <property type="entry name" value="aa-tRNA-synth_II/BPL/LPL"/>
</dbReference>
<keyword evidence="4 14" id="KW-0436">Ligase</keyword>
<dbReference type="Gene3D" id="3.30.980.10">
    <property type="entry name" value="Threonyl-trna Synthetase, Chain A, domain 2"/>
    <property type="match status" value="1"/>
</dbReference>
<evidence type="ECO:0000256" key="13">
    <source>
        <dbReference type="ARBA" id="ARBA00048300"/>
    </source>
</evidence>
<keyword evidence="5 14" id="KW-0479">Metal-binding</keyword>
<dbReference type="InterPro" id="IPR023033">
    <property type="entry name" value="Ala_tRNA_ligase_euk/bac"/>
</dbReference>
<comment type="subcellular location">
    <subcellularLocation>
        <location evidence="1 14">Cytoplasm</location>
    </subcellularLocation>
</comment>
<evidence type="ECO:0000313" key="17">
    <source>
        <dbReference type="EMBL" id="KAB3537336.1"/>
    </source>
</evidence>
<dbReference type="InterPro" id="IPR018163">
    <property type="entry name" value="Thr/Ala-tRNA-synth_IIc_edit"/>
</dbReference>
<dbReference type="InterPro" id="IPR018164">
    <property type="entry name" value="Ala-tRNA-synth_IIc_N"/>
</dbReference>
<evidence type="ECO:0000259" key="16">
    <source>
        <dbReference type="PROSITE" id="PS50860"/>
    </source>
</evidence>
<evidence type="ECO:0000256" key="12">
    <source>
        <dbReference type="ARBA" id="ARBA00024779"/>
    </source>
</evidence>
<keyword evidence="3 14" id="KW-0820">tRNA-binding</keyword>
<dbReference type="GO" id="GO:0000049">
    <property type="term" value="F:tRNA binding"/>
    <property type="evidence" value="ECO:0007669"/>
    <property type="project" value="UniProtKB-KW"/>
</dbReference>
<feature type="domain" description="Alanyl-transfer RNA synthetases family profile" evidence="16">
    <location>
        <begin position="4"/>
        <end position="711"/>
    </location>
</feature>
<keyword evidence="14" id="KW-0963">Cytoplasm</keyword>
<evidence type="ECO:0000256" key="5">
    <source>
        <dbReference type="ARBA" id="ARBA00022723"/>
    </source>
</evidence>
<dbReference type="GO" id="GO:0006419">
    <property type="term" value="P:alanyl-tRNA aminoacylation"/>
    <property type="evidence" value="ECO:0007669"/>
    <property type="project" value="UniProtKB-UniRule"/>
</dbReference>
<feature type="binding site" evidence="14">
    <location>
        <position position="668"/>
    </location>
    <ligand>
        <name>Zn(2+)</name>
        <dbReference type="ChEBI" id="CHEBI:29105"/>
    </ligand>
</feature>
<dbReference type="RefSeq" id="WP_151860167.1">
    <property type="nucleotide sequence ID" value="NZ_WBZC01000010.1"/>
</dbReference>
<dbReference type="SUPFAM" id="SSF50447">
    <property type="entry name" value="Translation proteins"/>
    <property type="match status" value="1"/>
</dbReference>
<protein>
    <recommendedName>
        <fullName evidence="14">Alanine--tRNA ligase</fullName>
        <ecNumber evidence="14">6.1.1.7</ecNumber>
    </recommendedName>
    <alternativeName>
        <fullName evidence="14">Alanyl-tRNA synthetase</fullName>
        <shortName evidence="14">AlaRS</shortName>
    </alternativeName>
</protein>
<dbReference type="InterPro" id="IPR002318">
    <property type="entry name" value="Ala-tRNA-lgiase_IIc"/>
</dbReference>
<comment type="similarity">
    <text evidence="2 14">Belongs to the class-II aminoacyl-tRNA synthetase family.</text>
</comment>
<dbReference type="InterPro" id="IPR050058">
    <property type="entry name" value="Ala-tRNA_ligase"/>
</dbReference>
<dbReference type="Gene3D" id="2.40.30.130">
    <property type="match status" value="1"/>
</dbReference>
<evidence type="ECO:0000256" key="15">
    <source>
        <dbReference type="SAM" id="Coils"/>
    </source>
</evidence>
<keyword evidence="15" id="KW-0175">Coiled coil</keyword>
<dbReference type="EC" id="6.1.1.7" evidence="14"/>
<comment type="catalytic activity">
    <reaction evidence="13 14">
        <text>tRNA(Ala) + L-alanine + ATP = L-alanyl-tRNA(Ala) + AMP + diphosphate</text>
        <dbReference type="Rhea" id="RHEA:12540"/>
        <dbReference type="Rhea" id="RHEA-COMP:9657"/>
        <dbReference type="Rhea" id="RHEA-COMP:9923"/>
        <dbReference type="ChEBI" id="CHEBI:30616"/>
        <dbReference type="ChEBI" id="CHEBI:33019"/>
        <dbReference type="ChEBI" id="CHEBI:57972"/>
        <dbReference type="ChEBI" id="CHEBI:78442"/>
        <dbReference type="ChEBI" id="CHEBI:78497"/>
        <dbReference type="ChEBI" id="CHEBI:456215"/>
        <dbReference type="EC" id="6.1.1.7"/>
    </reaction>
</comment>
<dbReference type="Gene3D" id="3.10.310.40">
    <property type="match status" value="1"/>
</dbReference>
<dbReference type="NCBIfam" id="TIGR00344">
    <property type="entry name" value="alaS"/>
    <property type="match status" value="1"/>
</dbReference>
<dbReference type="PANTHER" id="PTHR11777:SF9">
    <property type="entry name" value="ALANINE--TRNA LIGASE, CYTOPLASMIC"/>
    <property type="match status" value="1"/>
</dbReference>
<evidence type="ECO:0000256" key="7">
    <source>
        <dbReference type="ARBA" id="ARBA00022833"/>
    </source>
</evidence>
<reference evidence="17 18" key="1">
    <citation type="submission" date="2019-10" db="EMBL/GenBank/DDBJ databases">
        <title>Alkaliphilus serpentinus sp. nov. and Alkaliphilus pronyensis sp. nov., two novel anaerobic alkaliphilic species isolated from the serpentinized-hosted hydrothermal field of the Prony Bay (New Caledonia).</title>
        <authorList>
            <person name="Postec A."/>
        </authorList>
    </citation>
    <scope>NUCLEOTIDE SEQUENCE [LARGE SCALE GENOMIC DNA]</scope>
    <source>
        <strain evidence="17 18">LacV</strain>
    </source>
</reference>
<dbReference type="PRINTS" id="PR00980">
    <property type="entry name" value="TRNASYNTHALA"/>
</dbReference>
<dbReference type="SUPFAM" id="SSF55186">
    <property type="entry name" value="ThrRS/AlaRS common domain"/>
    <property type="match status" value="1"/>
</dbReference>
<evidence type="ECO:0000256" key="4">
    <source>
        <dbReference type="ARBA" id="ARBA00022598"/>
    </source>
</evidence>
<dbReference type="Pfam" id="PF01411">
    <property type="entry name" value="tRNA-synt_2c"/>
    <property type="match status" value="1"/>
</dbReference>
<dbReference type="OrthoDB" id="9803884at2"/>
<organism evidence="17 18">
    <name type="scientific">Alkaliphilus pronyensis</name>
    <dbReference type="NCBI Taxonomy" id="1482732"/>
    <lineage>
        <taxon>Bacteria</taxon>
        <taxon>Bacillati</taxon>
        <taxon>Bacillota</taxon>
        <taxon>Clostridia</taxon>
        <taxon>Peptostreptococcales</taxon>
        <taxon>Natronincolaceae</taxon>
        <taxon>Alkaliphilus</taxon>
    </lineage>
</organism>
<keyword evidence="11 14" id="KW-0030">Aminoacyl-tRNA synthetase</keyword>
<comment type="function">
    <text evidence="12 14">Catalyzes the attachment of alanine to tRNA(Ala) in a two-step reaction: alanine is first activated by ATP to form Ala-AMP and then transferred to the acceptor end of tRNA(Ala). Also edits incorrectly charged Ser-tRNA(Ala) and Gly-tRNA(Ala) via its editing domain.</text>
</comment>
<dbReference type="EMBL" id="WBZC01000010">
    <property type="protein sequence ID" value="KAB3537336.1"/>
    <property type="molecule type" value="Genomic_DNA"/>
</dbReference>
<keyword evidence="18" id="KW-1185">Reference proteome</keyword>
<dbReference type="SUPFAM" id="SSF101353">
    <property type="entry name" value="Putative anticodon-binding domain of alanyl-tRNA synthetase (AlaRS)"/>
    <property type="match status" value="1"/>
</dbReference>
<dbReference type="GO" id="GO:0004813">
    <property type="term" value="F:alanine-tRNA ligase activity"/>
    <property type="evidence" value="ECO:0007669"/>
    <property type="project" value="UniProtKB-UniRule"/>
</dbReference>
<dbReference type="GO" id="GO:0005829">
    <property type="term" value="C:cytosol"/>
    <property type="evidence" value="ECO:0007669"/>
    <property type="project" value="TreeGrafter"/>
</dbReference>
<keyword evidence="9 14" id="KW-0694">RNA-binding</keyword>
<dbReference type="FunFam" id="3.30.980.10:FF:000004">
    <property type="entry name" value="Alanine--tRNA ligase, cytoplasmic"/>
    <property type="match status" value="1"/>
</dbReference>
<evidence type="ECO:0000256" key="6">
    <source>
        <dbReference type="ARBA" id="ARBA00022741"/>
    </source>
</evidence>
<evidence type="ECO:0000256" key="10">
    <source>
        <dbReference type="ARBA" id="ARBA00022917"/>
    </source>
</evidence>
<comment type="cofactor">
    <cofactor evidence="14">
        <name>Zn(2+)</name>
        <dbReference type="ChEBI" id="CHEBI:29105"/>
    </cofactor>
    <text evidence="14">Binds 1 zinc ion per subunit.</text>
</comment>
<dbReference type="SMART" id="SM00863">
    <property type="entry name" value="tRNA_SAD"/>
    <property type="match status" value="1"/>
</dbReference>